<dbReference type="InterPro" id="IPR036942">
    <property type="entry name" value="Beta-barrel_TonB_sf"/>
</dbReference>
<evidence type="ECO:0000256" key="6">
    <source>
        <dbReference type="ARBA" id="ARBA00023136"/>
    </source>
</evidence>
<dbReference type="Gene3D" id="2.40.170.20">
    <property type="entry name" value="TonB-dependent receptor, beta-barrel domain"/>
    <property type="match status" value="1"/>
</dbReference>
<dbReference type="PROSITE" id="PS52016">
    <property type="entry name" value="TONB_DEPENDENT_REC_3"/>
    <property type="match status" value="1"/>
</dbReference>
<keyword evidence="2 8" id="KW-0813">Transport</keyword>
<dbReference type="Pfam" id="PF07715">
    <property type="entry name" value="Plug"/>
    <property type="match status" value="1"/>
</dbReference>
<dbReference type="PANTHER" id="PTHR47234">
    <property type="match status" value="1"/>
</dbReference>
<dbReference type="InterPro" id="IPR000531">
    <property type="entry name" value="Beta-barrel_TonB"/>
</dbReference>
<keyword evidence="15" id="KW-1185">Reference proteome</keyword>
<evidence type="ECO:0000256" key="4">
    <source>
        <dbReference type="ARBA" id="ARBA00022692"/>
    </source>
</evidence>
<reference evidence="14 15" key="1">
    <citation type="journal article" date="2019" name="Environ. Microbiol.">
        <title>Species interactions and distinct microbial communities in high Arctic permafrost affected cryosols are associated with the CH4 and CO2 gas fluxes.</title>
        <authorList>
            <person name="Altshuler I."/>
            <person name="Hamel J."/>
            <person name="Turney S."/>
            <person name="Magnuson E."/>
            <person name="Levesque R."/>
            <person name="Greer C."/>
            <person name="Whyte L.G."/>
        </authorList>
    </citation>
    <scope>NUCLEOTIDE SEQUENCE [LARGE SCALE GENOMIC DNA]</scope>
    <source>
        <strain evidence="14 15">E6.1</strain>
    </source>
</reference>
<dbReference type="InterPro" id="IPR037066">
    <property type="entry name" value="Plug_dom_sf"/>
</dbReference>
<keyword evidence="11" id="KW-0732">Signal</keyword>
<evidence type="ECO:0000256" key="1">
    <source>
        <dbReference type="ARBA" id="ARBA00004571"/>
    </source>
</evidence>
<keyword evidence="6 8" id="KW-0472">Membrane</keyword>
<evidence type="ECO:0000256" key="3">
    <source>
        <dbReference type="ARBA" id="ARBA00022452"/>
    </source>
</evidence>
<feature type="region of interest" description="Disordered" evidence="10">
    <location>
        <begin position="40"/>
        <end position="64"/>
    </location>
</feature>
<evidence type="ECO:0000313" key="15">
    <source>
        <dbReference type="Proteomes" id="UP000319931"/>
    </source>
</evidence>
<name>A0A502FRC0_9SPHN</name>
<evidence type="ECO:0000256" key="11">
    <source>
        <dbReference type="SAM" id="SignalP"/>
    </source>
</evidence>
<feature type="domain" description="TonB-dependent receptor plug" evidence="13">
    <location>
        <begin position="80"/>
        <end position="194"/>
    </location>
</feature>
<dbReference type="SUPFAM" id="SSF56935">
    <property type="entry name" value="Porins"/>
    <property type="match status" value="1"/>
</dbReference>
<feature type="compositionally biased region" description="Low complexity" evidence="10">
    <location>
        <begin position="49"/>
        <end position="63"/>
    </location>
</feature>
<evidence type="ECO:0000256" key="9">
    <source>
        <dbReference type="RuleBase" id="RU003357"/>
    </source>
</evidence>
<keyword evidence="14" id="KW-0675">Receptor</keyword>
<evidence type="ECO:0000259" key="13">
    <source>
        <dbReference type="Pfam" id="PF07715"/>
    </source>
</evidence>
<evidence type="ECO:0000256" key="8">
    <source>
        <dbReference type="PROSITE-ProRule" id="PRU01360"/>
    </source>
</evidence>
<evidence type="ECO:0000256" key="2">
    <source>
        <dbReference type="ARBA" id="ARBA00022448"/>
    </source>
</evidence>
<comment type="similarity">
    <text evidence="8 9">Belongs to the TonB-dependent receptor family.</text>
</comment>
<keyword evidence="3 8" id="KW-1134">Transmembrane beta strand</keyword>
<evidence type="ECO:0000256" key="7">
    <source>
        <dbReference type="ARBA" id="ARBA00023237"/>
    </source>
</evidence>
<evidence type="ECO:0000259" key="12">
    <source>
        <dbReference type="Pfam" id="PF00593"/>
    </source>
</evidence>
<comment type="caution">
    <text evidence="14">The sequence shown here is derived from an EMBL/GenBank/DDBJ whole genome shotgun (WGS) entry which is preliminary data.</text>
</comment>
<gene>
    <name evidence="14" type="ORF">EAH76_15445</name>
</gene>
<evidence type="ECO:0000256" key="10">
    <source>
        <dbReference type="SAM" id="MobiDB-lite"/>
    </source>
</evidence>
<evidence type="ECO:0000313" key="14">
    <source>
        <dbReference type="EMBL" id="TPG52107.1"/>
    </source>
</evidence>
<feature type="domain" description="TonB-dependent receptor-like beta-barrel" evidence="12">
    <location>
        <begin position="451"/>
        <end position="993"/>
    </location>
</feature>
<dbReference type="RefSeq" id="WP_140851178.1">
    <property type="nucleotide sequence ID" value="NZ_RCZC01000004.1"/>
</dbReference>
<dbReference type="Gene3D" id="2.170.130.10">
    <property type="entry name" value="TonB-dependent receptor, plug domain"/>
    <property type="match status" value="1"/>
</dbReference>
<dbReference type="InterPro" id="IPR012910">
    <property type="entry name" value="Plug_dom"/>
</dbReference>
<dbReference type="PANTHER" id="PTHR47234:SF2">
    <property type="entry name" value="TONB-DEPENDENT RECEPTOR"/>
    <property type="match status" value="1"/>
</dbReference>
<dbReference type="Proteomes" id="UP000319931">
    <property type="component" value="Unassembled WGS sequence"/>
</dbReference>
<protein>
    <submittedName>
        <fullName evidence="14">TonB-dependent receptor</fullName>
    </submittedName>
</protein>
<keyword evidence="7 8" id="KW-0998">Cell outer membrane</keyword>
<sequence>MTISDTTPPSAQHALKRLLLTGASAFTVFAAMPAFAQSQPIESLPPSQPAASIPASEPSPADATSQDIVVTGSRIASPTLKSPSPLQVITAEDIQRQGTTNVQDILQNNPAIGAPGRSRNTGGNDTDPGLATLNLRNLGPDRTLVLIDGRRTVAGVPGTAQVDVSMIPPSFVERVDVLTGGASAVYGSDAIAGVVNFIYKKHFKGFQANVQEGISGKGDDAETDANMTFGSDFAGGRGNFMGYVGYNQASAVYSAARAFSATQVTSLGSTERKAGASDLNLQAAKDLFLPTNSLSSVGPGGIFVIGANSNQIINPDGTFRAFNSVRDGFNPGLYGQIASPTKRITVAERANFDVTDKLNVFLETTYSNVRTNGEREASPLRTDSALGAFSGTGGFYPIQFAVQNPTSGATVILNNPLVPAAVLAAATNRSANDLINSKDLSFLVRTTAFPPGTRKTPTERDNFRIALGGSLDLGHSWKLDGYYQYSYTKQHQEQQGLANLYNVANALQVVTDVFDVNKNGNTTEAICVDAAARAAGCVPLNIYGLNADGSSKISQAAINYVITNSVRDSKQEMQVGSVNLSGTLFNLPAGPLQVSVGGEYRTESSRDIFDPLTNQAKNGYVQLLNTAGRFDVKEAYGEVVVPVLHNLPLVESLTLRGAYRLSDYSTVGRFSAWNVGGEWAPVPDVRFRAVYAHAVRAPNIGELFAASAAGIVTIVDPCQGVTLTSTGSTSVNCRANPAILANINANGSFSLVTSDLNGVGGVTSANPNIKQETGKTFTAGVVINPRSINALRNLTLTADYFDIKLEGAISRLATTTVLNKCYVQGLADFCQFVTRRSQPSGAYSIGSVEQIVRGLVNSGGAFTRGLDFTLNYRHGLAGGTASISASWTHLLKNGVVPLTGDAYDNTKGELGTPTDKANVSLDWGNKVVGLTINADYLGPQMLDYENFQTTYVLADGSLPDRSLFTIKSTIYTDAQLRFTGVKGFEFYLGAKNLFDVAYPGLYGGVGGFNASSIYDPIGRRFYAGVRVKM</sequence>
<dbReference type="Pfam" id="PF00593">
    <property type="entry name" value="TonB_dep_Rec_b-barrel"/>
    <property type="match status" value="1"/>
</dbReference>
<feature type="signal peptide" evidence="11">
    <location>
        <begin position="1"/>
        <end position="36"/>
    </location>
</feature>
<dbReference type="EMBL" id="RCZC01000004">
    <property type="protein sequence ID" value="TPG52107.1"/>
    <property type="molecule type" value="Genomic_DNA"/>
</dbReference>
<organism evidence="14 15">
    <name type="scientific">Sphingomonas glacialis</name>
    <dbReference type="NCBI Taxonomy" id="658225"/>
    <lineage>
        <taxon>Bacteria</taxon>
        <taxon>Pseudomonadati</taxon>
        <taxon>Pseudomonadota</taxon>
        <taxon>Alphaproteobacteria</taxon>
        <taxon>Sphingomonadales</taxon>
        <taxon>Sphingomonadaceae</taxon>
        <taxon>Sphingomonas</taxon>
    </lineage>
</organism>
<dbReference type="OrthoDB" id="7051241at2"/>
<proteinExistence type="inferred from homology"/>
<comment type="subcellular location">
    <subcellularLocation>
        <location evidence="1 8">Cell outer membrane</location>
        <topology evidence="1 8">Multi-pass membrane protein</topology>
    </subcellularLocation>
</comment>
<keyword evidence="5 9" id="KW-0798">TonB box</keyword>
<evidence type="ECO:0000256" key="5">
    <source>
        <dbReference type="ARBA" id="ARBA00023077"/>
    </source>
</evidence>
<feature type="chain" id="PRO_5021444756" evidence="11">
    <location>
        <begin position="37"/>
        <end position="1029"/>
    </location>
</feature>
<keyword evidence="4 8" id="KW-0812">Transmembrane</keyword>
<dbReference type="AlphaFoldDB" id="A0A502FRC0"/>
<dbReference type="GO" id="GO:0009279">
    <property type="term" value="C:cell outer membrane"/>
    <property type="evidence" value="ECO:0007669"/>
    <property type="project" value="UniProtKB-SubCell"/>
</dbReference>
<accession>A0A502FRC0</accession>
<dbReference type="InterPro" id="IPR039426">
    <property type="entry name" value="TonB-dep_rcpt-like"/>
</dbReference>